<dbReference type="EMBL" id="AP026818">
    <property type="protein sequence ID" value="BDR80691.1"/>
    <property type="molecule type" value="Genomic_DNA"/>
</dbReference>
<dbReference type="Pfam" id="PF05521">
    <property type="entry name" value="Phage_HCP"/>
    <property type="match status" value="1"/>
</dbReference>
<dbReference type="AlphaFoldDB" id="A0ABC8ECL0"/>
<sequence>MARCRLTERIIIEQYSTMQNENGFDIEEWQEYYPCWSNYKTVSGKEYESAKATQVENIVTFTVRYCNKVKVLLEKNATKNFRIKYKDKVFNIQYVSDFENLHEWVDIKATEV</sequence>
<protein>
    <recommendedName>
        <fullName evidence="3">Head-tail adaptor protein</fullName>
    </recommendedName>
</protein>
<reference evidence="1 2" key="1">
    <citation type="submission" date="2022-09" db="EMBL/GenBank/DDBJ databases">
        <title>complete genome sequences of Clostridium tetani str. KHSU-234311-028 isolated from soil.</title>
        <authorList>
            <person name="Sekizuka T."/>
            <person name="Shitada C."/>
            <person name="Takahashi M."/>
            <person name="Kuroda M."/>
        </authorList>
    </citation>
    <scope>NUCLEOTIDE SEQUENCE [LARGE SCALE GENOMIC DNA]</scope>
    <source>
        <strain evidence="1 2">KHSU-234311-028</strain>
    </source>
</reference>
<dbReference type="NCBIfam" id="TIGR01563">
    <property type="entry name" value="gp16_SPP1"/>
    <property type="match status" value="1"/>
</dbReference>
<dbReference type="Proteomes" id="UP001321763">
    <property type="component" value="Chromosome"/>
</dbReference>
<gene>
    <name evidence="1" type="ORF">K234311028_09370</name>
</gene>
<dbReference type="InterPro" id="IPR008767">
    <property type="entry name" value="Phage_SPP1_head-tail_adaptor"/>
</dbReference>
<organism evidence="1 2">
    <name type="scientific">Clostridium tetani</name>
    <dbReference type="NCBI Taxonomy" id="1513"/>
    <lineage>
        <taxon>Bacteria</taxon>
        <taxon>Bacillati</taxon>
        <taxon>Bacillota</taxon>
        <taxon>Clostridia</taxon>
        <taxon>Eubacteriales</taxon>
        <taxon>Clostridiaceae</taxon>
        <taxon>Clostridium</taxon>
    </lineage>
</organism>
<dbReference type="Gene3D" id="2.40.10.270">
    <property type="entry name" value="Bacteriophage SPP1 head-tail adaptor protein"/>
    <property type="match status" value="1"/>
</dbReference>
<evidence type="ECO:0000313" key="2">
    <source>
        <dbReference type="Proteomes" id="UP001321763"/>
    </source>
</evidence>
<evidence type="ECO:0000313" key="1">
    <source>
        <dbReference type="EMBL" id="BDR80691.1"/>
    </source>
</evidence>
<dbReference type="RefSeq" id="WP_317724864.1">
    <property type="nucleotide sequence ID" value="NZ_AP026818.1"/>
</dbReference>
<dbReference type="InterPro" id="IPR038666">
    <property type="entry name" value="SSP1_head-tail_sf"/>
</dbReference>
<accession>A0ABC8ECL0</accession>
<evidence type="ECO:0008006" key="3">
    <source>
        <dbReference type="Google" id="ProtNLM"/>
    </source>
</evidence>
<proteinExistence type="predicted"/>
<name>A0ABC8ECL0_CLOTA</name>